<dbReference type="GO" id="GO:0032483">
    <property type="term" value="P:regulation of Rab protein signal transduction"/>
    <property type="evidence" value="ECO:0007669"/>
    <property type="project" value="TreeGrafter"/>
</dbReference>
<dbReference type="GO" id="GO:0031410">
    <property type="term" value="C:cytoplasmic vesicle"/>
    <property type="evidence" value="ECO:0007669"/>
    <property type="project" value="TreeGrafter"/>
</dbReference>
<dbReference type="Gene3D" id="3.40.50.11500">
    <property type="match status" value="1"/>
</dbReference>
<dbReference type="Proteomes" id="UP000481153">
    <property type="component" value="Unassembled WGS sequence"/>
</dbReference>
<keyword evidence="3" id="KW-1185">Reference proteome</keyword>
<evidence type="ECO:0000313" key="2">
    <source>
        <dbReference type="EMBL" id="KAF0726777.1"/>
    </source>
</evidence>
<evidence type="ECO:0000259" key="1">
    <source>
        <dbReference type="PROSITE" id="PS50211"/>
    </source>
</evidence>
<dbReference type="InterPro" id="IPR051696">
    <property type="entry name" value="DENN_Domain_GEFs"/>
</dbReference>
<sequence length="1298" mass="145577">MLRISITLHDPRGAKVPRYMARIPAHFKLFQVVAEALLYWNVDASVARCELYDDRSEIVRLETSLDQLQCFNLDLVLRSSKHRRGLTPQELVHQVFLVHAVQNPWGQSQRINLQQFKAMTKRIAVVRMAETQKTIAFKAHASCARGLSFKDFLAALNDITDRSGNASIFDFLLDKSTVVKSLKRFSLFDDLADAAAVVAARNAFTKPLLRLMGSFHHANGAPICEESTRLSFAEFCAFVNAVQLKKRFKLSTDDLATLFVHCFHLDNDVDDCGEVRVSLHRLLWAFTHIGLVVTPQLMALGPAESEQYGALLSKRQLQPQYAAMCVKIVFQEIAHALTSRDVDAICSRHPSGHEFRKGAQDFHRCFVASFQHDRCADYVAVCRSLSTQPIVSNQAAKSIVRVDNQDESADCKNAVVMASLDVADELLEAIVVEIDENDEPDLDFVADQWLAASEAYDKHLAEPVKEQASYAGVLLRYASSITRRAAIYLHACWASLCLNDAVDDDGELVLQCVLQWAHCLVVAGEVISFQTDRSVDAKLVATLSVAPVHPNQKIELWSVHPDATAATYFNEARLRYLLVVDMVPSLTYVSHLVTAQIHLALHVPLGCAVARELFQDALDHLADFHPDETRSIVASIEGLIFVRHAFFTAIQPGAPLTVTPFFRFIVSSIFKEFAAALDCLAEEAMNQINLECGWPPLSSTTLEWLWENFDTTCHGAIRGLSQVGFMDYLKWMAQADPATFHRVLTTLIAATSCADASPIPSDLLSSIHDFCHQDRLRNPKTPRRSCTPRENTFPRFAIDRATPQAIADCFVVLSSVIKPLSSSQIPQTSAASDIGVMSQMTDKLTHPSCSAFQVPDVIGTFLHPLPVVVETKEPPPRWFDTVLTDVKGIQIYVACLHFAQRTTAVELKALLYNSAADVSSNDKAAIPSWLEDTAAIYFLPKSLVFLSRLPCFKALHIALWQIYRSQQIQSKVIGAFMTLPMPPSPLDKTLCVFYDHYFLVHPVDRAMQFAATEVDFTLLFQRLDLTTIVDVLLYLICEKKVAMAAKSMAMLTPVMQTLRALLRPFQSQVVYIPAVTEALSDLLCSPVPFFVGISATKLALRHELDDVVLVDLDSNNVLLPPRCLLPRLSDRTKRKLVKSLSQYCERVAIVCRDEKHHMKDEYADLYGVIDTTTARSSPLEVGQVDEARWQSKQIEAEEYTTEVWNGLQTVVSAFLLSLIRDYNKYIDWTNRFDSKAYLRDFPHTRQVCSHLFETQLFQDFLDRNAQGDALRPSPSKKRAKYNVTTVRIEEKKSTINVV</sequence>
<dbReference type="Pfam" id="PF02141">
    <property type="entry name" value="DENN"/>
    <property type="match status" value="1"/>
</dbReference>
<name>A0A6G0WHT7_9STRA</name>
<dbReference type="PROSITE" id="PS50211">
    <property type="entry name" value="DENN"/>
    <property type="match status" value="1"/>
</dbReference>
<dbReference type="SMART" id="SM00799">
    <property type="entry name" value="DENN"/>
    <property type="match status" value="1"/>
</dbReference>
<accession>A0A6G0WHT7</accession>
<gene>
    <name evidence="2" type="ORF">Ae201684_015033</name>
</gene>
<dbReference type="PANTHER" id="PTHR12296">
    <property type="entry name" value="DENN DOMAIN-CONTAINING PROTEIN 4"/>
    <property type="match status" value="1"/>
</dbReference>
<dbReference type="VEuPathDB" id="FungiDB:AeMF1_003319"/>
<dbReference type="PANTHER" id="PTHR12296:SF21">
    <property type="entry name" value="DENN DOMAIN-CONTAINING PROTEIN 3"/>
    <property type="match status" value="1"/>
</dbReference>
<comment type="caution">
    <text evidence="2">The sequence shown here is derived from an EMBL/GenBank/DDBJ whole genome shotgun (WGS) entry which is preliminary data.</text>
</comment>
<evidence type="ECO:0000313" key="3">
    <source>
        <dbReference type="Proteomes" id="UP000481153"/>
    </source>
</evidence>
<reference evidence="2 3" key="1">
    <citation type="submission" date="2019-07" db="EMBL/GenBank/DDBJ databases">
        <title>Genomics analysis of Aphanomyces spp. identifies a new class of oomycete effector associated with host adaptation.</title>
        <authorList>
            <person name="Gaulin E."/>
        </authorList>
    </citation>
    <scope>NUCLEOTIDE SEQUENCE [LARGE SCALE GENOMIC DNA]</scope>
    <source>
        <strain evidence="2 3">ATCC 201684</strain>
    </source>
</reference>
<dbReference type="InterPro" id="IPR037516">
    <property type="entry name" value="Tripartite_DENN"/>
</dbReference>
<dbReference type="InterPro" id="IPR001194">
    <property type="entry name" value="cDENN_dom"/>
</dbReference>
<dbReference type="EMBL" id="VJMJ01000207">
    <property type="protein sequence ID" value="KAF0726777.1"/>
    <property type="molecule type" value="Genomic_DNA"/>
</dbReference>
<dbReference type="InterPro" id="IPR043153">
    <property type="entry name" value="DENN_C"/>
</dbReference>
<protein>
    <recommendedName>
        <fullName evidence="1">UDENN domain-containing protein</fullName>
    </recommendedName>
</protein>
<feature type="domain" description="UDENN" evidence="1">
    <location>
        <begin position="808"/>
        <end position="1273"/>
    </location>
</feature>
<proteinExistence type="predicted"/>
<organism evidence="2 3">
    <name type="scientific">Aphanomyces euteiches</name>
    <dbReference type="NCBI Taxonomy" id="100861"/>
    <lineage>
        <taxon>Eukaryota</taxon>
        <taxon>Sar</taxon>
        <taxon>Stramenopiles</taxon>
        <taxon>Oomycota</taxon>
        <taxon>Saprolegniomycetes</taxon>
        <taxon>Saprolegniales</taxon>
        <taxon>Verrucalvaceae</taxon>
        <taxon>Aphanomyces</taxon>
    </lineage>
</organism>